<feature type="transmembrane region" description="Helical" evidence="2">
    <location>
        <begin position="56"/>
        <end position="76"/>
    </location>
</feature>
<evidence type="ECO:0000256" key="2">
    <source>
        <dbReference type="SAM" id="Phobius"/>
    </source>
</evidence>
<accession>A0A075HNW3</accession>
<reference evidence="3" key="1">
    <citation type="journal article" date="2014" name="Genome Biol. Evol.">
        <title>Pangenome evidence for extensive interdomain horizontal transfer affecting lineage core and shell genes in uncultured planktonic thaumarchaeota and euryarchaeota.</title>
        <authorList>
            <person name="Deschamps P."/>
            <person name="Zivanovic Y."/>
            <person name="Moreira D."/>
            <person name="Rodriguez-Valera F."/>
            <person name="Lopez-Garcia P."/>
        </authorList>
    </citation>
    <scope>NUCLEOTIDE SEQUENCE</scope>
</reference>
<evidence type="ECO:0000256" key="1">
    <source>
        <dbReference type="SAM" id="Coils"/>
    </source>
</evidence>
<organism evidence="3">
    <name type="scientific">uncultured marine thaumarchaeote KM3_82_A11</name>
    <dbReference type="NCBI Taxonomy" id="1456301"/>
    <lineage>
        <taxon>Archaea</taxon>
        <taxon>Nitrososphaerota</taxon>
        <taxon>environmental samples</taxon>
    </lineage>
</organism>
<proteinExistence type="predicted"/>
<sequence length="166" mass="19579">MAKKNIWFRSWYYFRTGWSTYFAFILAAINTLTVTYFLAIDNYPILKAVFPSFEQYIVIIVSIGVPLLVLIGFVHFKRTQAFKSEVDVLIESNPYQRRNTVNGEINLRLNLKILTMMLKISKKESFSESEIQEIRELSDEIKNLSEKRNIKNNLDMDFIKNEVFKT</sequence>
<dbReference type="AlphaFoldDB" id="A0A075HNW3"/>
<name>A0A075HNW3_9ARCH</name>
<dbReference type="EMBL" id="KF901102">
    <property type="protein sequence ID" value="AIF18111.1"/>
    <property type="molecule type" value="Genomic_DNA"/>
</dbReference>
<keyword evidence="2" id="KW-0812">Transmembrane</keyword>
<keyword evidence="2" id="KW-0472">Membrane</keyword>
<evidence type="ECO:0000313" key="3">
    <source>
        <dbReference type="EMBL" id="AIF18111.1"/>
    </source>
</evidence>
<feature type="coiled-coil region" evidence="1">
    <location>
        <begin position="127"/>
        <end position="154"/>
    </location>
</feature>
<keyword evidence="1" id="KW-0175">Coiled coil</keyword>
<protein>
    <submittedName>
        <fullName evidence="3">Uncharacterized protein</fullName>
    </submittedName>
</protein>
<feature type="transmembrane region" description="Helical" evidence="2">
    <location>
        <begin position="21"/>
        <end position="40"/>
    </location>
</feature>
<keyword evidence="2" id="KW-1133">Transmembrane helix</keyword>